<dbReference type="AlphaFoldDB" id="A0A0P0D837"/>
<accession>A0A0P0D837</accession>
<protein>
    <submittedName>
        <fullName evidence="2">Uncharacterized protein</fullName>
    </submittedName>
</protein>
<sequence length="100" mass="11537">MRAQIHHLELVYPPISNQESEWLKNDPESLDWFKRSKIYFIGQRAESKFILEPEDMVLMKLSNSGKIDFGLVSGIMNHLGVLTLLNYSNIIIYLLLSLAT</sequence>
<keyword evidence="1" id="KW-1133">Transmembrane helix</keyword>
<reference evidence="2 3" key="1">
    <citation type="submission" date="2015-10" db="EMBL/GenBank/DDBJ databases">
        <authorList>
            <person name="Gilbert D.G."/>
        </authorList>
    </citation>
    <scope>NUCLEOTIDE SEQUENCE [LARGE SCALE GENOMIC DNA]</scope>
    <source>
        <strain evidence="3">HZ-22</strain>
    </source>
</reference>
<organism evidence="2 3">
    <name type="scientific">Pseudalgibacter alginicilyticus</name>
    <dbReference type="NCBI Taxonomy" id="1736674"/>
    <lineage>
        <taxon>Bacteria</taxon>
        <taxon>Pseudomonadati</taxon>
        <taxon>Bacteroidota</taxon>
        <taxon>Flavobacteriia</taxon>
        <taxon>Flavobacteriales</taxon>
        <taxon>Flavobacteriaceae</taxon>
        <taxon>Pseudalgibacter</taxon>
    </lineage>
</organism>
<dbReference type="EMBL" id="CP012898">
    <property type="protein sequence ID" value="ALJ04892.1"/>
    <property type="molecule type" value="Genomic_DNA"/>
</dbReference>
<gene>
    <name evidence="2" type="ORF">APS56_07050</name>
</gene>
<evidence type="ECO:0000256" key="1">
    <source>
        <dbReference type="SAM" id="Phobius"/>
    </source>
</evidence>
<feature type="transmembrane region" description="Helical" evidence="1">
    <location>
        <begin position="69"/>
        <end position="96"/>
    </location>
</feature>
<name>A0A0P0D837_9FLAO</name>
<proteinExistence type="predicted"/>
<dbReference type="STRING" id="1736674.APS56_07050"/>
<dbReference type="OrthoDB" id="9804173at2"/>
<dbReference type="Proteomes" id="UP000057981">
    <property type="component" value="Chromosome"/>
</dbReference>
<dbReference type="KEGG" id="ahz:APS56_07050"/>
<keyword evidence="1" id="KW-0812">Transmembrane</keyword>
<evidence type="ECO:0000313" key="3">
    <source>
        <dbReference type="Proteomes" id="UP000057981"/>
    </source>
</evidence>
<evidence type="ECO:0000313" key="2">
    <source>
        <dbReference type="EMBL" id="ALJ04892.1"/>
    </source>
</evidence>
<keyword evidence="1" id="KW-0472">Membrane</keyword>
<dbReference type="RefSeq" id="WP_054726509.1">
    <property type="nucleotide sequence ID" value="NZ_CP012898.1"/>
</dbReference>
<keyword evidence="3" id="KW-1185">Reference proteome</keyword>